<accession>A0ABY4QWE1</accession>
<sequence length="164" mass="16114">MTAFGRKLAPAIALAALGAAGITVSLTQGGTAQAATTPPIAKPTVYQAMAVNQKTVLGPQYAPTTLAATAALPAGLYLVTSVAGAVIASHDQIVCSASGSGNDGVFGTAGNPGTGSIYGTATMTDAIRVQAGQTIKLVCNSFTFGLGTYVTTAVIEAIPVAAVR</sequence>
<keyword evidence="3" id="KW-1185">Reference proteome</keyword>
<reference evidence="2" key="2">
    <citation type="submission" date="2022-05" db="EMBL/GenBank/DDBJ databases">
        <authorList>
            <person name="Kim J.-S."/>
            <person name="Lee K."/>
            <person name="Suh M."/>
            <person name="Eom M."/>
            <person name="Kim J.-S."/>
            <person name="Kim D.-S."/>
            <person name="Ko S.-H."/>
            <person name="Shin Y."/>
            <person name="Lee J.-S."/>
        </authorList>
    </citation>
    <scope>NUCLEOTIDE SEQUENCE</scope>
    <source>
        <strain evidence="2">N237</strain>
    </source>
</reference>
<proteinExistence type="predicted"/>
<evidence type="ECO:0000256" key="1">
    <source>
        <dbReference type="SAM" id="SignalP"/>
    </source>
</evidence>
<protein>
    <submittedName>
        <fullName evidence="2">Uncharacterized protein</fullName>
    </submittedName>
</protein>
<evidence type="ECO:0000313" key="2">
    <source>
        <dbReference type="EMBL" id="UQX87629.1"/>
    </source>
</evidence>
<dbReference type="Proteomes" id="UP001056336">
    <property type="component" value="Chromosome"/>
</dbReference>
<evidence type="ECO:0000313" key="3">
    <source>
        <dbReference type="Proteomes" id="UP001056336"/>
    </source>
</evidence>
<name>A0ABY4QWE1_9ACTN</name>
<organism evidence="2 3">
    <name type="scientific">Jatrophihabitans telluris</name>
    <dbReference type="NCBI Taxonomy" id="2038343"/>
    <lineage>
        <taxon>Bacteria</taxon>
        <taxon>Bacillati</taxon>
        <taxon>Actinomycetota</taxon>
        <taxon>Actinomycetes</taxon>
        <taxon>Jatrophihabitantales</taxon>
        <taxon>Jatrophihabitantaceae</taxon>
        <taxon>Jatrophihabitans</taxon>
    </lineage>
</organism>
<feature type="chain" id="PRO_5045975156" evidence="1">
    <location>
        <begin position="35"/>
        <end position="164"/>
    </location>
</feature>
<dbReference type="RefSeq" id="WP_249770337.1">
    <property type="nucleotide sequence ID" value="NZ_CP097332.1"/>
</dbReference>
<reference evidence="2" key="1">
    <citation type="journal article" date="2018" name="Int. J. Syst. Evol. Microbiol.">
        <title>Jatrophihabitans telluris sp. nov., isolated from sediment soil of lava forest wetlands and the emended description of the genus Jatrophihabitans.</title>
        <authorList>
            <person name="Lee K.C."/>
            <person name="Suh M.K."/>
            <person name="Eom M.K."/>
            <person name="Kim K.K."/>
            <person name="Kim J.S."/>
            <person name="Kim D.S."/>
            <person name="Ko S.H."/>
            <person name="Shin Y.K."/>
            <person name="Lee J.S."/>
        </authorList>
    </citation>
    <scope>NUCLEOTIDE SEQUENCE</scope>
    <source>
        <strain evidence="2">N237</strain>
    </source>
</reference>
<feature type="signal peptide" evidence="1">
    <location>
        <begin position="1"/>
        <end position="34"/>
    </location>
</feature>
<dbReference type="EMBL" id="CP097332">
    <property type="protein sequence ID" value="UQX87629.1"/>
    <property type="molecule type" value="Genomic_DNA"/>
</dbReference>
<keyword evidence="1" id="KW-0732">Signal</keyword>
<gene>
    <name evidence="2" type="ORF">M6D93_15155</name>
</gene>